<protein>
    <recommendedName>
        <fullName evidence="1">BAAT/Acyl-CoA thioester hydrolase C-terminal domain-containing protein</fullName>
    </recommendedName>
</protein>
<dbReference type="PANTHER" id="PTHR10824">
    <property type="entry name" value="ACYL-COENZYME A THIOESTERASE-RELATED"/>
    <property type="match status" value="1"/>
</dbReference>
<organism evidence="2 3">
    <name type="scientific">Paralvinella palmiformis</name>
    <dbReference type="NCBI Taxonomy" id="53620"/>
    <lineage>
        <taxon>Eukaryota</taxon>
        <taxon>Metazoa</taxon>
        <taxon>Spiralia</taxon>
        <taxon>Lophotrochozoa</taxon>
        <taxon>Annelida</taxon>
        <taxon>Polychaeta</taxon>
        <taxon>Sedentaria</taxon>
        <taxon>Canalipalpata</taxon>
        <taxon>Terebellida</taxon>
        <taxon>Terebelliformia</taxon>
        <taxon>Alvinellidae</taxon>
        <taxon>Paralvinella</taxon>
    </lineage>
</organism>
<comment type="caution">
    <text evidence="2">The sequence shown here is derived from an EMBL/GenBank/DDBJ whole genome shotgun (WGS) entry which is preliminary data.</text>
</comment>
<dbReference type="Gene3D" id="3.40.50.1820">
    <property type="entry name" value="alpha/beta hydrolase"/>
    <property type="match status" value="1"/>
</dbReference>
<dbReference type="Pfam" id="PF08840">
    <property type="entry name" value="BAAT_C"/>
    <property type="match status" value="1"/>
</dbReference>
<dbReference type="EMBL" id="JAODUP010000037">
    <property type="protein sequence ID" value="KAK2166639.1"/>
    <property type="molecule type" value="Genomic_DNA"/>
</dbReference>
<sequence length="172" mass="19891">VRACVDINGVDMVTLAACTYKGNTFPCFFGDEGLTEKTNEGFIFREAYNHATPEEYKKHGIQVERGQCDYLLIHAGDDQQLPPTLTERLCKRFRDHHKSNYRLLVYPGAGHLLEPPYSPHFYATYQALFSHMTVWGGTAKAHNTAQKDAWREILHFFRSKLEDRVQHFQNKL</sequence>
<dbReference type="InterPro" id="IPR014940">
    <property type="entry name" value="BAAT_C"/>
</dbReference>
<evidence type="ECO:0000313" key="3">
    <source>
        <dbReference type="Proteomes" id="UP001208570"/>
    </source>
</evidence>
<dbReference type="Proteomes" id="UP001208570">
    <property type="component" value="Unassembled WGS sequence"/>
</dbReference>
<dbReference type="InterPro" id="IPR029058">
    <property type="entry name" value="AB_hydrolase_fold"/>
</dbReference>
<feature type="domain" description="BAAT/Acyl-CoA thioester hydrolase C-terminal" evidence="1">
    <location>
        <begin position="1"/>
        <end position="162"/>
    </location>
</feature>
<dbReference type="GO" id="GO:0006631">
    <property type="term" value="P:fatty acid metabolic process"/>
    <property type="evidence" value="ECO:0007669"/>
    <property type="project" value="TreeGrafter"/>
</dbReference>
<gene>
    <name evidence="2" type="ORF">LSH36_37g11011</name>
</gene>
<dbReference type="GO" id="GO:0047617">
    <property type="term" value="F:fatty acyl-CoA hydrolase activity"/>
    <property type="evidence" value="ECO:0007669"/>
    <property type="project" value="TreeGrafter"/>
</dbReference>
<dbReference type="GO" id="GO:0006637">
    <property type="term" value="P:acyl-CoA metabolic process"/>
    <property type="evidence" value="ECO:0007669"/>
    <property type="project" value="TreeGrafter"/>
</dbReference>
<name>A0AAD9K7Z3_9ANNE</name>
<accession>A0AAD9K7Z3</accession>
<dbReference type="PANTHER" id="PTHR10824:SF4">
    <property type="entry name" value="ACYL-COENZYME A THIOESTERASE 1-LIKE"/>
    <property type="match status" value="1"/>
</dbReference>
<proteinExistence type="predicted"/>
<dbReference type="SUPFAM" id="SSF53474">
    <property type="entry name" value="alpha/beta-Hydrolases"/>
    <property type="match status" value="1"/>
</dbReference>
<feature type="non-terminal residue" evidence="2">
    <location>
        <position position="1"/>
    </location>
</feature>
<evidence type="ECO:0000313" key="2">
    <source>
        <dbReference type="EMBL" id="KAK2166639.1"/>
    </source>
</evidence>
<evidence type="ECO:0000259" key="1">
    <source>
        <dbReference type="Pfam" id="PF08840"/>
    </source>
</evidence>
<keyword evidence="3" id="KW-1185">Reference proteome</keyword>
<dbReference type="AlphaFoldDB" id="A0AAD9K7Z3"/>
<reference evidence="2" key="1">
    <citation type="journal article" date="2023" name="Mol. Biol. Evol.">
        <title>Third-Generation Sequencing Reveals the Adaptive Role of the Epigenome in Three Deep-Sea Polychaetes.</title>
        <authorList>
            <person name="Perez M."/>
            <person name="Aroh O."/>
            <person name="Sun Y."/>
            <person name="Lan Y."/>
            <person name="Juniper S.K."/>
            <person name="Young C.R."/>
            <person name="Angers B."/>
            <person name="Qian P.Y."/>
        </authorList>
    </citation>
    <scope>NUCLEOTIDE SEQUENCE</scope>
    <source>
        <strain evidence="2">P08H-3</strain>
    </source>
</reference>